<feature type="chain" id="PRO_5035163897" description="DUF4232 domain-containing protein" evidence="1">
    <location>
        <begin position="22"/>
        <end position="162"/>
    </location>
</feature>
<name>A0A8J3ZHW2_9ACTN</name>
<evidence type="ECO:0000313" key="3">
    <source>
        <dbReference type="Proteomes" id="UP000612585"/>
    </source>
</evidence>
<keyword evidence="1" id="KW-0732">Signal</keyword>
<keyword evidence="3" id="KW-1185">Reference proteome</keyword>
<gene>
    <name evidence="2" type="ORF">Vau01_116270</name>
</gene>
<protein>
    <recommendedName>
        <fullName evidence="4">DUF4232 domain-containing protein</fullName>
    </recommendedName>
</protein>
<proteinExistence type="predicted"/>
<evidence type="ECO:0000256" key="1">
    <source>
        <dbReference type="SAM" id="SignalP"/>
    </source>
</evidence>
<evidence type="ECO:0008006" key="4">
    <source>
        <dbReference type="Google" id="ProtNLM"/>
    </source>
</evidence>
<comment type="caution">
    <text evidence="2">The sequence shown here is derived from an EMBL/GenBank/DDBJ whole genome shotgun (WGS) entry which is preliminary data.</text>
</comment>
<dbReference type="EMBL" id="BOPG01000107">
    <property type="protein sequence ID" value="GIJ64111.1"/>
    <property type="molecule type" value="Genomic_DNA"/>
</dbReference>
<organism evidence="2 3">
    <name type="scientific">Virgisporangium aurantiacum</name>
    <dbReference type="NCBI Taxonomy" id="175570"/>
    <lineage>
        <taxon>Bacteria</taxon>
        <taxon>Bacillati</taxon>
        <taxon>Actinomycetota</taxon>
        <taxon>Actinomycetes</taxon>
        <taxon>Micromonosporales</taxon>
        <taxon>Micromonosporaceae</taxon>
        <taxon>Virgisporangium</taxon>
    </lineage>
</organism>
<dbReference type="AlphaFoldDB" id="A0A8J3ZHW2"/>
<accession>A0A8J3ZHW2</accession>
<dbReference type="RefSeq" id="WP_204012028.1">
    <property type="nucleotide sequence ID" value="NZ_BOPG01000107.1"/>
</dbReference>
<dbReference type="Proteomes" id="UP000612585">
    <property type="component" value="Unassembled WGS sequence"/>
</dbReference>
<feature type="signal peptide" evidence="1">
    <location>
        <begin position="1"/>
        <end position="21"/>
    </location>
</feature>
<evidence type="ECO:0000313" key="2">
    <source>
        <dbReference type="EMBL" id="GIJ64111.1"/>
    </source>
</evidence>
<sequence>MALLLLGALFTLGFAAVPAAAASPRLERVAMCLMPVKTPELTRHADGQVRADGVVLAADKTTCQLAGARGVKVTAEVSNDGLWVNCWAVNATDNAVSTAVPPAKLAVIPKVIGGITAPLDANGKATVEVDVEVKDNAGGTSKYRVKAERVPGSTTITITPVP</sequence>
<reference evidence="2" key="1">
    <citation type="submission" date="2021-01" db="EMBL/GenBank/DDBJ databases">
        <title>Whole genome shotgun sequence of Virgisporangium aurantiacum NBRC 16421.</title>
        <authorList>
            <person name="Komaki H."/>
            <person name="Tamura T."/>
        </authorList>
    </citation>
    <scope>NUCLEOTIDE SEQUENCE</scope>
    <source>
        <strain evidence="2">NBRC 16421</strain>
    </source>
</reference>